<feature type="compositionally biased region" description="Basic and acidic residues" evidence="1">
    <location>
        <begin position="25"/>
        <end position="52"/>
    </location>
</feature>
<proteinExistence type="predicted"/>
<feature type="region of interest" description="Disordered" evidence="1">
    <location>
        <begin position="22"/>
        <end position="52"/>
    </location>
</feature>
<sequence>MYTHLPLFASFAASRELTGAVNDTASREEREAAKCDWPKGATDGRPEIEKPEGFRVRSVSTVRCEVTTPLQSLLIPTKPPISPDLQHSRKRNPEEEFIT</sequence>
<dbReference type="Proteomes" id="UP000824969">
    <property type="component" value="Chromosome"/>
</dbReference>
<feature type="region of interest" description="Disordered" evidence="1">
    <location>
        <begin position="74"/>
        <end position="99"/>
    </location>
</feature>
<reference evidence="2 3" key="1">
    <citation type="submission" date="2019-06" db="EMBL/GenBank/DDBJ databases">
        <title>Complete genome sequence of Methanoculleus chikugoensis strain MG62.</title>
        <authorList>
            <person name="Asakawa S."/>
            <person name="Dianou D."/>
        </authorList>
    </citation>
    <scope>NUCLEOTIDE SEQUENCE [LARGE SCALE GENOMIC DNA]</scope>
    <source>
        <strain evidence="2 3">MG62</strain>
    </source>
</reference>
<gene>
    <name evidence="2" type="ORF">MchiMG62_05040</name>
</gene>
<evidence type="ECO:0000313" key="3">
    <source>
        <dbReference type="Proteomes" id="UP000824969"/>
    </source>
</evidence>
<organism evidence="2 3">
    <name type="scientific">Methanoculleus chikugoensis</name>
    <dbReference type="NCBI Taxonomy" id="118126"/>
    <lineage>
        <taxon>Archaea</taxon>
        <taxon>Methanobacteriati</taxon>
        <taxon>Methanobacteriota</taxon>
        <taxon>Stenosarchaea group</taxon>
        <taxon>Methanomicrobia</taxon>
        <taxon>Methanomicrobiales</taxon>
        <taxon>Methanomicrobiaceae</taxon>
        <taxon>Methanoculleus</taxon>
    </lineage>
</organism>
<keyword evidence="3" id="KW-1185">Reference proteome</keyword>
<evidence type="ECO:0000313" key="2">
    <source>
        <dbReference type="EMBL" id="BBL67323.1"/>
    </source>
</evidence>
<accession>A0ABN5XEE2</accession>
<evidence type="ECO:0000256" key="1">
    <source>
        <dbReference type="SAM" id="MobiDB-lite"/>
    </source>
</evidence>
<dbReference type="EMBL" id="AP019781">
    <property type="protein sequence ID" value="BBL67323.1"/>
    <property type="molecule type" value="Genomic_DNA"/>
</dbReference>
<protein>
    <submittedName>
        <fullName evidence="2">Uncharacterized protein</fullName>
    </submittedName>
</protein>
<name>A0ABN5XEE2_9EURY</name>